<dbReference type="InterPro" id="IPR057106">
    <property type="entry name" value="NXPE4_C"/>
</dbReference>
<keyword evidence="2" id="KW-1185">Reference proteome</keyword>
<proteinExistence type="predicted"/>
<evidence type="ECO:0000313" key="3">
    <source>
        <dbReference type="RefSeq" id="XP_012944168.1"/>
    </source>
</evidence>
<dbReference type="GeneID" id="106013320"/>
<dbReference type="RefSeq" id="XP_012944168.1">
    <property type="nucleotide sequence ID" value="XM_013088714.2"/>
</dbReference>
<evidence type="ECO:0000259" key="1">
    <source>
        <dbReference type="Pfam" id="PF24536"/>
    </source>
</evidence>
<evidence type="ECO:0000313" key="2">
    <source>
        <dbReference type="Proteomes" id="UP000694888"/>
    </source>
</evidence>
<dbReference type="PANTHER" id="PTHR16165:SF5">
    <property type="entry name" value="NXPE FAMILY MEMBER 3"/>
    <property type="match status" value="1"/>
</dbReference>
<accession>A0ABM1AAV1</accession>
<dbReference type="PANTHER" id="PTHR16165">
    <property type="entry name" value="NXPE FAMILY MEMBER"/>
    <property type="match status" value="1"/>
</dbReference>
<sequence length="561" mass="64317">MTAYVKWIWRDNPDCRWAVRLPQALWQCQNYTSQHTAEEDYERMCHLISCGGPLDPTYMKTPPRKEGLYPFEKFYLSEQPLMDPLLAANESLSVVTFLNKSKSFTIGDTISLRIDLKDGYGHHKTKGGDVVRAWLKGLDDYNRMMMEMRDHGNGTYTATVRLMWAARVARVKVALAYPREYLRALVHLQLVMKSLKLSAGAFNNSEADEATPCSHLPLIPGHEPEDVCNLTDVNGSPWYCGRPIKDKLNCSDFLGSRNLPMPWKERPFLPVTEAEARLLDRSNFEPRIHLMGPKLEIHIEPDAKKNRLLRSPVPCTKVKPAITWQQKSPNGFFYDEVWHPFMCTPKPATIDCYKNLRMVSLGDSNVRSQHQYACDDTSSKHLQKALYKAWHAPLSCENKKLNFTSVWYPHGNPFMSSNWVWAEYGSLIPTSHAIDDLPSTGRTLVLLHHYLHLTTGHMTSMEAMHRSIHAAVVRLLKRNPQARVMIRGPHAAYEGWACHYAAGDMLVPQVEDLVANIYKDVQDRVFYFSPMDMTTATENMEFHPDVQWHIYAAMMSIMCGR</sequence>
<dbReference type="Proteomes" id="UP000694888">
    <property type="component" value="Unplaced"/>
</dbReference>
<gene>
    <name evidence="3" type="primary">LOC106013320</name>
</gene>
<protein>
    <submittedName>
        <fullName evidence="3">NXPE family member 3</fullName>
    </submittedName>
</protein>
<feature type="domain" description="NXPE C-terminal" evidence="1">
    <location>
        <begin position="338"/>
        <end position="558"/>
    </location>
</feature>
<reference evidence="3" key="1">
    <citation type="submission" date="2025-08" db="UniProtKB">
        <authorList>
            <consortium name="RefSeq"/>
        </authorList>
    </citation>
    <scope>IDENTIFICATION</scope>
</reference>
<name>A0ABM1AAV1_APLCA</name>
<organism evidence="2 3">
    <name type="scientific">Aplysia californica</name>
    <name type="common">California sea hare</name>
    <dbReference type="NCBI Taxonomy" id="6500"/>
    <lineage>
        <taxon>Eukaryota</taxon>
        <taxon>Metazoa</taxon>
        <taxon>Spiralia</taxon>
        <taxon>Lophotrochozoa</taxon>
        <taxon>Mollusca</taxon>
        <taxon>Gastropoda</taxon>
        <taxon>Heterobranchia</taxon>
        <taxon>Euthyneura</taxon>
        <taxon>Tectipleura</taxon>
        <taxon>Aplysiida</taxon>
        <taxon>Aplysioidea</taxon>
        <taxon>Aplysiidae</taxon>
        <taxon>Aplysia</taxon>
    </lineage>
</organism>
<dbReference type="Pfam" id="PF24536">
    <property type="entry name" value="NXPE4_C"/>
    <property type="match status" value="1"/>
</dbReference>